<keyword evidence="2" id="KW-1185">Reference proteome</keyword>
<name>A0AAV7MH62_PLEWA</name>
<protein>
    <submittedName>
        <fullName evidence="1">Uncharacterized protein</fullName>
    </submittedName>
</protein>
<dbReference type="AlphaFoldDB" id="A0AAV7MH62"/>
<sequence length="75" mass="8528">MHLLTDMSVCTCDGEQNCSLSAERERRYRNHLPRPRAAETVPRNLLPAGALRKRRLHLGADALPPDSWLSEHIQV</sequence>
<dbReference type="EMBL" id="JANPWB010000014">
    <property type="protein sequence ID" value="KAJ1101253.1"/>
    <property type="molecule type" value="Genomic_DNA"/>
</dbReference>
<gene>
    <name evidence="1" type="ORF">NDU88_006325</name>
</gene>
<organism evidence="1 2">
    <name type="scientific">Pleurodeles waltl</name>
    <name type="common">Iberian ribbed newt</name>
    <dbReference type="NCBI Taxonomy" id="8319"/>
    <lineage>
        <taxon>Eukaryota</taxon>
        <taxon>Metazoa</taxon>
        <taxon>Chordata</taxon>
        <taxon>Craniata</taxon>
        <taxon>Vertebrata</taxon>
        <taxon>Euteleostomi</taxon>
        <taxon>Amphibia</taxon>
        <taxon>Batrachia</taxon>
        <taxon>Caudata</taxon>
        <taxon>Salamandroidea</taxon>
        <taxon>Salamandridae</taxon>
        <taxon>Pleurodelinae</taxon>
        <taxon>Pleurodeles</taxon>
    </lineage>
</organism>
<reference evidence="1" key="1">
    <citation type="journal article" date="2022" name="bioRxiv">
        <title>Sequencing and chromosome-scale assembly of the giantPleurodeles waltlgenome.</title>
        <authorList>
            <person name="Brown T."/>
            <person name="Elewa A."/>
            <person name="Iarovenko S."/>
            <person name="Subramanian E."/>
            <person name="Araus A.J."/>
            <person name="Petzold A."/>
            <person name="Susuki M."/>
            <person name="Suzuki K.-i.T."/>
            <person name="Hayashi T."/>
            <person name="Toyoda A."/>
            <person name="Oliveira C."/>
            <person name="Osipova E."/>
            <person name="Leigh N.D."/>
            <person name="Simon A."/>
            <person name="Yun M.H."/>
        </authorList>
    </citation>
    <scope>NUCLEOTIDE SEQUENCE</scope>
    <source>
        <strain evidence="1">20211129_DDA</strain>
        <tissue evidence="1">Liver</tissue>
    </source>
</reference>
<comment type="caution">
    <text evidence="1">The sequence shown here is derived from an EMBL/GenBank/DDBJ whole genome shotgun (WGS) entry which is preliminary data.</text>
</comment>
<proteinExistence type="predicted"/>
<dbReference type="Proteomes" id="UP001066276">
    <property type="component" value="Chromosome 10"/>
</dbReference>
<evidence type="ECO:0000313" key="2">
    <source>
        <dbReference type="Proteomes" id="UP001066276"/>
    </source>
</evidence>
<accession>A0AAV7MH62</accession>
<evidence type="ECO:0000313" key="1">
    <source>
        <dbReference type="EMBL" id="KAJ1101253.1"/>
    </source>
</evidence>